<dbReference type="GO" id="GO:0016036">
    <property type="term" value="P:cellular response to phosphate starvation"/>
    <property type="evidence" value="ECO:0007669"/>
    <property type="project" value="InterPro"/>
</dbReference>
<evidence type="ECO:0000313" key="10">
    <source>
        <dbReference type="Proteomes" id="UP000009320"/>
    </source>
</evidence>
<accession>I7KHG1</accession>
<dbReference type="InterPro" id="IPR009315">
    <property type="entry name" value="P_starv_induced_PsiE"/>
</dbReference>
<dbReference type="EMBL" id="CAKE01000015">
    <property type="protein sequence ID" value="CCI82100.1"/>
    <property type="molecule type" value="Genomic_DNA"/>
</dbReference>
<dbReference type="RefSeq" id="WP_008471083.1">
    <property type="nucleotide sequence ID" value="NZ_AYZP01000014.1"/>
</dbReference>
<dbReference type="OrthoDB" id="9792470at2"/>
<dbReference type="GeneID" id="82847322"/>
<dbReference type="Pfam" id="PF06146">
    <property type="entry name" value="PsiE"/>
    <property type="match status" value="1"/>
</dbReference>
<evidence type="ECO:0000256" key="8">
    <source>
        <dbReference type="SAM" id="Phobius"/>
    </source>
</evidence>
<keyword evidence="7 8" id="KW-0472">Membrane</keyword>
<evidence type="ECO:0000256" key="1">
    <source>
        <dbReference type="ARBA" id="ARBA00004429"/>
    </source>
</evidence>
<sequence>MKYFNKFTNKFANVLKFLTVTALGILGIYLVIVLFMELFSLGRILITTNNIFKVHLEVLDEVIVFFLFFEFAAMIFSALKHNGDTSVNFLMGLGVTALLRGLISAHGEPIQVLVNAVSILLLIIGMVIMKKHIKM</sequence>
<comment type="subcellular location">
    <subcellularLocation>
        <location evidence="1">Cell inner membrane</location>
        <topology evidence="1">Multi-pass membrane protein</topology>
    </subcellularLocation>
</comment>
<evidence type="ECO:0000256" key="4">
    <source>
        <dbReference type="ARBA" id="ARBA00022475"/>
    </source>
</evidence>
<dbReference type="AlphaFoldDB" id="I7KHG1"/>
<dbReference type="PANTHER" id="PTHR37819:SF1">
    <property type="entry name" value="PROTEIN PSIE"/>
    <property type="match status" value="1"/>
</dbReference>
<feature type="transmembrane region" description="Helical" evidence="8">
    <location>
        <begin position="20"/>
        <end position="42"/>
    </location>
</feature>
<evidence type="ECO:0000256" key="3">
    <source>
        <dbReference type="ARBA" id="ARBA00021903"/>
    </source>
</evidence>
<dbReference type="InterPro" id="IPR020948">
    <property type="entry name" value="P_starv_induced_PsiE-like"/>
</dbReference>
<dbReference type="PANTHER" id="PTHR37819">
    <property type="entry name" value="PROTEIN PSIE"/>
    <property type="match status" value="1"/>
</dbReference>
<feature type="transmembrane region" description="Helical" evidence="8">
    <location>
        <begin position="109"/>
        <end position="129"/>
    </location>
</feature>
<keyword evidence="5 8" id="KW-0812">Transmembrane</keyword>
<feature type="transmembrane region" description="Helical" evidence="8">
    <location>
        <begin position="86"/>
        <end position="103"/>
    </location>
</feature>
<dbReference type="eggNOG" id="COG3223">
    <property type="taxonomic scope" value="Bacteria"/>
</dbReference>
<feature type="transmembrane region" description="Helical" evidence="8">
    <location>
        <begin position="62"/>
        <end position="79"/>
    </location>
</feature>
<comment type="caution">
    <text evidence="9">The sequence shown here is derived from an EMBL/GenBank/DDBJ whole genome shotgun (WGS) entry which is preliminary data.</text>
</comment>
<evidence type="ECO:0000313" key="9">
    <source>
        <dbReference type="EMBL" id="CCI82100.1"/>
    </source>
</evidence>
<organism evidence="9 10">
    <name type="scientific">Lactobacillus hominis DSM 23910 = CRBIP 24.179</name>
    <dbReference type="NCBI Taxonomy" id="1423758"/>
    <lineage>
        <taxon>Bacteria</taxon>
        <taxon>Bacillati</taxon>
        <taxon>Bacillota</taxon>
        <taxon>Bacilli</taxon>
        <taxon>Lactobacillales</taxon>
        <taxon>Lactobacillaceae</taxon>
        <taxon>Lactobacillus</taxon>
    </lineage>
</organism>
<dbReference type="NCBIfam" id="NF002763">
    <property type="entry name" value="PRK02833.1-1"/>
    <property type="match status" value="1"/>
</dbReference>
<reference evidence="9 10" key="1">
    <citation type="submission" date="2012-06" db="EMBL/GenBank/DDBJ databases">
        <title>Draft Genome Sequence of Lactobacillus hominis Strain CRBIP 24.179T, isolated from human intestine.</title>
        <authorList>
            <person name="Cousin S."/>
            <person name="Ma L."/>
            <person name="Bizet C."/>
            <person name="Loux V."/>
            <person name="Bouchier C."/>
            <person name="Clermont D."/>
            <person name="Creno S."/>
        </authorList>
    </citation>
    <scope>NUCLEOTIDE SEQUENCE [LARGE SCALE GENOMIC DNA]</scope>
    <source>
        <strain evidence="10">CRBIP 24.179T</strain>
    </source>
</reference>
<dbReference type="PATRIC" id="fig|1423758.3.peg.642"/>
<evidence type="ECO:0000256" key="6">
    <source>
        <dbReference type="ARBA" id="ARBA00022989"/>
    </source>
</evidence>
<keyword evidence="4" id="KW-1003">Cell membrane</keyword>
<comment type="similarity">
    <text evidence="2">Belongs to the PsiE family.</text>
</comment>
<dbReference type="Proteomes" id="UP000009320">
    <property type="component" value="Unassembled WGS sequence"/>
</dbReference>
<proteinExistence type="inferred from homology"/>
<protein>
    <recommendedName>
        <fullName evidence="3">Protein PsiE</fullName>
    </recommendedName>
</protein>
<evidence type="ECO:0000256" key="7">
    <source>
        <dbReference type="ARBA" id="ARBA00023136"/>
    </source>
</evidence>
<keyword evidence="10" id="KW-1185">Reference proteome</keyword>
<gene>
    <name evidence="9" type="ORF">BN55_01995</name>
</gene>
<keyword evidence="6 8" id="KW-1133">Transmembrane helix</keyword>
<dbReference type="GO" id="GO:0005886">
    <property type="term" value="C:plasma membrane"/>
    <property type="evidence" value="ECO:0007669"/>
    <property type="project" value="UniProtKB-SubCell"/>
</dbReference>
<evidence type="ECO:0000256" key="2">
    <source>
        <dbReference type="ARBA" id="ARBA00005632"/>
    </source>
</evidence>
<name>I7KHG1_9LACO</name>
<evidence type="ECO:0000256" key="5">
    <source>
        <dbReference type="ARBA" id="ARBA00022692"/>
    </source>
</evidence>
<dbReference type="STRING" id="1423758.FC41_GL000636"/>